<keyword evidence="5 7" id="KW-1133">Transmembrane helix</keyword>
<feature type="transmembrane region" description="Helical" evidence="7">
    <location>
        <begin position="245"/>
        <end position="261"/>
    </location>
</feature>
<dbReference type="PANTHER" id="PTHR42718:SF46">
    <property type="entry name" value="BLR6921 PROTEIN"/>
    <property type="match status" value="1"/>
</dbReference>
<protein>
    <submittedName>
        <fullName evidence="8">Drug resistance transporter, EmrB/QacA subfamily</fullName>
    </submittedName>
</protein>
<proteinExistence type="predicted"/>
<keyword evidence="3" id="KW-1003">Cell membrane</keyword>
<keyword evidence="9" id="KW-1185">Reference proteome</keyword>
<evidence type="ECO:0000256" key="5">
    <source>
        <dbReference type="ARBA" id="ARBA00022989"/>
    </source>
</evidence>
<sequence>MSELTLPAPVQTRPEVAEPGPPRWLALIVLCAAMLMVILDGTIVTVALSAIQDDLGFSESGLAWVVNAYLVAFGGLLLLAGRVGDLVGRRRVFVGGLALFTVASLFCGLAASPEMLLVARFIQGVGGALASSVVLGMIVVTFPEPRAQARALGVSSFVGAAGASIGLLAGGLLIEVLTWHWVFFVNVPVGLAAVGLSLRVLPQDRGLGLAAGADALGAVLVTGGLMIGIFTIVGSDDAGWTSARTLGLGFLSLVLLVGFVARQLRTRQPLLPPRLFSSRPLAVGNVAQLLMTGGLFAFQFTLALFLQRVLGYGAAATGLAFLPVAITIGVFSLGLTGWLAEHLGPGLVALPGLGLLAVGLLLLARLSPDASYALDILPAAIILCCGGGLALPAFTQLTMSGVPADDAGLASGLSNTTLQVGGALGLAALTTLAAWRAESVAGEGAPNAQDLTAGYHATWLGGAALMVASIAVTAGLLRPRRPSAG</sequence>
<evidence type="ECO:0000313" key="8">
    <source>
        <dbReference type="EMBL" id="CUU53708.1"/>
    </source>
</evidence>
<dbReference type="Pfam" id="PF07690">
    <property type="entry name" value="MFS_1"/>
    <property type="match status" value="1"/>
</dbReference>
<keyword evidence="4 7" id="KW-0812">Transmembrane</keyword>
<accession>A0A0S4QG91</accession>
<reference evidence="9" key="1">
    <citation type="submission" date="2015-11" db="EMBL/GenBank/DDBJ databases">
        <authorList>
            <person name="Varghese N."/>
        </authorList>
    </citation>
    <scope>NUCLEOTIDE SEQUENCE [LARGE SCALE GENOMIC DNA]</scope>
    <source>
        <strain evidence="9">DSM 45899</strain>
    </source>
</reference>
<feature type="transmembrane region" description="Helical" evidence="7">
    <location>
        <begin position="376"/>
        <end position="395"/>
    </location>
</feature>
<evidence type="ECO:0000313" key="9">
    <source>
        <dbReference type="Proteomes" id="UP000198802"/>
    </source>
</evidence>
<dbReference type="Gene3D" id="1.20.1720.10">
    <property type="entry name" value="Multidrug resistance protein D"/>
    <property type="match status" value="1"/>
</dbReference>
<feature type="transmembrane region" description="Helical" evidence="7">
    <location>
        <begin position="347"/>
        <end position="364"/>
    </location>
</feature>
<feature type="transmembrane region" description="Helical" evidence="7">
    <location>
        <begin position="24"/>
        <end position="50"/>
    </location>
</feature>
<keyword evidence="6 7" id="KW-0472">Membrane</keyword>
<dbReference type="InterPro" id="IPR011701">
    <property type="entry name" value="MFS"/>
</dbReference>
<feature type="transmembrane region" description="Helical" evidence="7">
    <location>
        <begin position="457"/>
        <end position="477"/>
    </location>
</feature>
<dbReference type="InterPro" id="IPR036259">
    <property type="entry name" value="MFS_trans_sf"/>
</dbReference>
<comment type="subcellular location">
    <subcellularLocation>
        <location evidence="1">Cell membrane</location>
        <topology evidence="1">Multi-pass membrane protein</topology>
    </subcellularLocation>
</comment>
<gene>
    <name evidence="8" type="ORF">Ga0074812_101206</name>
</gene>
<feature type="transmembrane region" description="Helical" evidence="7">
    <location>
        <begin position="213"/>
        <end position="233"/>
    </location>
</feature>
<evidence type="ECO:0000256" key="7">
    <source>
        <dbReference type="SAM" id="Phobius"/>
    </source>
</evidence>
<feature type="transmembrane region" description="Helical" evidence="7">
    <location>
        <begin position="117"/>
        <end position="140"/>
    </location>
</feature>
<dbReference type="EMBL" id="FAOZ01000001">
    <property type="protein sequence ID" value="CUU53708.1"/>
    <property type="molecule type" value="Genomic_DNA"/>
</dbReference>
<evidence type="ECO:0000256" key="2">
    <source>
        <dbReference type="ARBA" id="ARBA00022448"/>
    </source>
</evidence>
<dbReference type="Gene3D" id="1.20.1250.20">
    <property type="entry name" value="MFS general substrate transporter like domains"/>
    <property type="match status" value="1"/>
</dbReference>
<feature type="transmembrane region" description="Helical" evidence="7">
    <location>
        <begin position="282"/>
        <end position="306"/>
    </location>
</feature>
<keyword evidence="2" id="KW-0813">Transport</keyword>
<evidence type="ECO:0000256" key="1">
    <source>
        <dbReference type="ARBA" id="ARBA00004651"/>
    </source>
</evidence>
<dbReference type="SUPFAM" id="SSF103473">
    <property type="entry name" value="MFS general substrate transporter"/>
    <property type="match status" value="1"/>
</dbReference>
<name>A0A0S4QG91_9ACTN</name>
<dbReference type="Proteomes" id="UP000198802">
    <property type="component" value="Unassembled WGS sequence"/>
</dbReference>
<dbReference type="PANTHER" id="PTHR42718">
    <property type="entry name" value="MAJOR FACILITATOR SUPERFAMILY MULTIDRUG TRANSPORTER MFSC"/>
    <property type="match status" value="1"/>
</dbReference>
<dbReference type="GO" id="GO:0022857">
    <property type="term" value="F:transmembrane transporter activity"/>
    <property type="evidence" value="ECO:0007669"/>
    <property type="project" value="InterPro"/>
</dbReference>
<dbReference type="RefSeq" id="WP_091270585.1">
    <property type="nucleotide sequence ID" value="NZ_FAOZ01000001.1"/>
</dbReference>
<feature type="transmembrane region" description="Helical" evidence="7">
    <location>
        <begin position="180"/>
        <end position="201"/>
    </location>
</feature>
<dbReference type="AlphaFoldDB" id="A0A0S4QG91"/>
<feature type="transmembrane region" description="Helical" evidence="7">
    <location>
        <begin position="416"/>
        <end position="437"/>
    </location>
</feature>
<feature type="transmembrane region" description="Helical" evidence="7">
    <location>
        <begin position="62"/>
        <end position="80"/>
    </location>
</feature>
<dbReference type="NCBIfam" id="TIGR00711">
    <property type="entry name" value="efflux_EmrB"/>
    <property type="match status" value="1"/>
</dbReference>
<dbReference type="GO" id="GO:0005886">
    <property type="term" value="C:plasma membrane"/>
    <property type="evidence" value="ECO:0007669"/>
    <property type="project" value="UniProtKB-SubCell"/>
</dbReference>
<feature type="transmembrane region" description="Helical" evidence="7">
    <location>
        <begin position="312"/>
        <end position="335"/>
    </location>
</feature>
<evidence type="ECO:0000256" key="4">
    <source>
        <dbReference type="ARBA" id="ARBA00022692"/>
    </source>
</evidence>
<organism evidence="8 9">
    <name type="scientific">Parafrankia irregularis</name>
    <dbReference type="NCBI Taxonomy" id="795642"/>
    <lineage>
        <taxon>Bacteria</taxon>
        <taxon>Bacillati</taxon>
        <taxon>Actinomycetota</taxon>
        <taxon>Actinomycetes</taxon>
        <taxon>Frankiales</taxon>
        <taxon>Frankiaceae</taxon>
        <taxon>Parafrankia</taxon>
    </lineage>
</organism>
<feature type="transmembrane region" description="Helical" evidence="7">
    <location>
        <begin position="152"/>
        <end position="174"/>
    </location>
</feature>
<dbReference type="InterPro" id="IPR004638">
    <property type="entry name" value="EmrB-like"/>
</dbReference>
<feature type="transmembrane region" description="Helical" evidence="7">
    <location>
        <begin position="92"/>
        <end position="111"/>
    </location>
</feature>
<evidence type="ECO:0000256" key="3">
    <source>
        <dbReference type="ARBA" id="ARBA00022475"/>
    </source>
</evidence>
<evidence type="ECO:0000256" key="6">
    <source>
        <dbReference type="ARBA" id="ARBA00023136"/>
    </source>
</evidence>
<dbReference type="CDD" id="cd17321">
    <property type="entry name" value="MFS_MMR_MDR_like"/>
    <property type="match status" value="1"/>
</dbReference>